<evidence type="ECO:0000313" key="1">
    <source>
        <dbReference type="EMBL" id="MCD9645948.1"/>
    </source>
</evidence>
<feature type="non-terminal residue" evidence="1">
    <location>
        <position position="1"/>
    </location>
</feature>
<accession>A0ABS8VG31</accession>
<reference evidence="1 2" key="1">
    <citation type="journal article" date="2021" name="BMC Genomics">
        <title>Datura genome reveals duplications of psychoactive alkaloid biosynthetic genes and high mutation rate following tissue culture.</title>
        <authorList>
            <person name="Rajewski A."/>
            <person name="Carter-House D."/>
            <person name="Stajich J."/>
            <person name="Litt A."/>
        </authorList>
    </citation>
    <scope>NUCLEOTIDE SEQUENCE [LARGE SCALE GENOMIC DNA]</scope>
    <source>
        <strain evidence="1">AR-01</strain>
    </source>
</reference>
<dbReference type="EMBL" id="JACEIK010004615">
    <property type="protein sequence ID" value="MCD9645948.1"/>
    <property type="molecule type" value="Genomic_DNA"/>
</dbReference>
<organism evidence="1 2">
    <name type="scientific">Datura stramonium</name>
    <name type="common">Jimsonweed</name>
    <name type="synonym">Common thornapple</name>
    <dbReference type="NCBI Taxonomy" id="4076"/>
    <lineage>
        <taxon>Eukaryota</taxon>
        <taxon>Viridiplantae</taxon>
        <taxon>Streptophyta</taxon>
        <taxon>Embryophyta</taxon>
        <taxon>Tracheophyta</taxon>
        <taxon>Spermatophyta</taxon>
        <taxon>Magnoliopsida</taxon>
        <taxon>eudicotyledons</taxon>
        <taxon>Gunneridae</taxon>
        <taxon>Pentapetalae</taxon>
        <taxon>asterids</taxon>
        <taxon>lamiids</taxon>
        <taxon>Solanales</taxon>
        <taxon>Solanaceae</taxon>
        <taxon>Solanoideae</taxon>
        <taxon>Datureae</taxon>
        <taxon>Datura</taxon>
    </lineage>
</organism>
<protein>
    <submittedName>
        <fullName evidence="1">Uncharacterized protein</fullName>
    </submittedName>
</protein>
<proteinExistence type="predicted"/>
<gene>
    <name evidence="1" type="ORF">HAX54_035368</name>
</gene>
<dbReference type="Proteomes" id="UP000823775">
    <property type="component" value="Unassembled WGS sequence"/>
</dbReference>
<name>A0ABS8VG31_DATST</name>
<keyword evidence="2" id="KW-1185">Reference proteome</keyword>
<evidence type="ECO:0000313" key="2">
    <source>
        <dbReference type="Proteomes" id="UP000823775"/>
    </source>
</evidence>
<comment type="caution">
    <text evidence="1">The sequence shown here is derived from an EMBL/GenBank/DDBJ whole genome shotgun (WGS) entry which is preliminary data.</text>
</comment>
<sequence>AKGPIYSKCELCKIMPVVEWLRVTECIMEHCLRDTVCIAEHCLHDTEAFPGYYTLFPLEASKLADLLSSLTSNPLILSALASAIRRFKFVGHRSSSPNLPMSSTWYLSSAGALLWIADLLSSLTSDPFKLSALAFVVRRYKFVAPKLGSQNLPMSST</sequence>